<comment type="caution">
    <text evidence="1">The sequence shown here is derived from an EMBL/GenBank/DDBJ whole genome shotgun (WGS) entry which is preliminary data.</text>
</comment>
<gene>
    <name evidence="1" type="ORF">HINF_LOCUS44230</name>
</gene>
<evidence type="ECO:0000313" key="2">
    <source>
        <dbReference type="Proteomes" id="UP001642409"/>
    </source>
</evidence>
<dbReference type="Gene3D" id="2.160.20.110">
    <property type="match status" value="1"/>
</dbReference>
<proteinExistence type="predicted"/>
<name>A0ABP1K163_9EUKA</name>
<dbReference type="Proteomes" id="UP001642409">
    <property type="component" value="Unassembled WGS sequence"/>
</dbReference>
<reference evidence="1 2" key="1">
    <citation type="submission" date="2024-07" db="EMBL/GenBank/DDBJ databases">
        <authorList>
            <person name="Akdeniz Z."/>
        </authorList>
    </citation>
    <scope>NUCLEOTIDE SEQUENCE [LARGE SCALE GENOMIC DNA]</scope>
</reference>
<dbReference type="EMBL" id="CAXDID020000187">
    <property type="protein sequence ID" value="CAL6051150.1"/>
    <property type="molecule type" value="Genomic_DNA"/>
</dbReference>
<keyword evidence="2" id="KW-1185">Reference proteome</keyword>
<protein>
    <submittedName>
        <fullName evidence="1">Hypothetical_protein</fullName>
    </submittedName>
</protein>
<evidence type="ECO:0000313" key="1">
    <source>
        <dbReference type="EMBL" id="CAL6051150.1"/>
    </source>
</evidence>
<accession>A0ABP1K163</accession>
<organism evidence="1 2">
    <name type="scientific">Hexamita inflata</name>
    <dbReference type="NCBI Taxonomy" id="28002"/>
    <lineage>
        <taxon>Eukaryota</taxon>
        <taxon>Metamonada</taxon>
        <taxon>Diplomonadida</taxon>
        <taxon>Hexamitidae</taxon>
        <taxon>Hexamitinae</taxon>
        <taxon>Hexamita</taxon>
    </lineage>
</organism>
<sequence>MNETILSSKQVIQQQHKTINNLNLLVQCLNNVDQLNFPGQCYMMDFQDGSCSQKIYLTSFDITAVTNTVNMDGFDRGYVFNSTTEIQNAFIDVSDYIYSTTQPLFQTQSTFTNLKIQFGTQTLKDSGSFIVTSASITINQMSIISRRKCDITLNSAALLNIITVQPTNTIIANLLVNLCFQHSNGNITLFNSINGIFNISGYQVLGTYDSTCTVAMIGLNVKTAAVYVNQVSFKPCTYNVGNSSSYLFGNAITPNNTITINNFAVLIGNKTNYLLLNSILSDDNINYYQFGGIFAFIGSTSININYIIFDSYQQFSSGNISQSGFLVGHITSSVILQIHNICFQQNIISTTQEFYNFGLIGGDTGIISIQNATITVNVQSINLYRFGIIGIHRFLSAQVVNLIVYMNISSLPGSNRVSSIIGYLGSTYCLIQNANVKGNIIGSGLESGGFIGYLQDAISNVTIENSQISQMNFSGQSAVGGFIGSQKSNTTILDSLILQSNISGSGYVGGFVGFSNSSIYLTNSAIRFVRISGSSSVGIVVGFNDGGSQTIISSSSIQIYLKNILQNDCPVLSSTWSVTQCT</sequence>